<comment type="caution">
    <text evidence="2">The sequence shown here is derived from an EMBL/GenBank/DDBJ whole genome shotgun (WGS) entry which is preliminary data.</text>
</comment>
<protein>
    <submittedName>
        <fullName evidence="2">Uncharacterized protein</fullName>
    </submittedName>
</protein>
<evidence type="ECO:0000256" key="1">
    <source>
        <dbReference type="SAM" id="MobiDB-lite"/>
    </source>
</evidence>
<dbReference type="OrthoDB" id="1357022at2759"/>
<dbReference type="SUPFAM" id="SSF50978">
    <property type="entry name" value="WD40 repeat-like"/>
    <property type="match status" value="1"/>
</dbReference>
<evidence type="ECO:0000313" key="2">
    <source>
        <dbReference type="EMBL" id="VEL07346.1"/>
    </source>
</evidence>
<dbReference type="Pfam" id="PF00400">
    <property type="entry name" value="WD40"/>
    <property type="match status" value="2"/>
</dbReference>
<sequence>MVFSIIFDQSHFDGVMLRFRLFPCPQPNKTNSISNARTTASIFSSHSVTTPITPTCDSPLLPNTSATVSNVSVQSPFRRHRPRRQTLRSCGRPVSSPPSCSMDSTESDIKLCSNCDSNKKKQYQTYDPLKGLVLVQPDNDKREYESSSSSSYSSSPHDHPTAVPEIRQYLPNPLESVGQVVHLTSWIEVASAESAFRYSIFSVLAVMEDGQVRLWNLNPHISYPVDHQLFHPDFLYPTTIWPALHIPDPLLPDLCLETSLNNHLNRRSSLLPQSDEFGPQILNPPFPGLSISWFTCRRLFTMSHLRDNFTHDSSEIGPIVWISAGYDGQVFGRQLTSSERTNTSAPANCGVDSSTIHGWSLNLHSAHRSHVICDADVDSSGFWLATASVDQTCKIWCLRTQTQIFSTSQKSCIRSCRFRPVFAPDELYLATGNDSGLLMIWHIILPQRYVISFA</sequence>
<name>A0A448WB08_9PLAT</name>
<dbReference type="InterPro" id="IPR001680">
    <property type="entry name" value="WD40_rpt"/>
</dbReference>
<evidence type="ECO:0000313" key="3">
    <source>
        <dbReference type="Proteomes" id="UP000784294"/>
    </source>
</evidence>
<dbReference type="InterPro" id="IPR015943">
    <property type="entry name" value="WD40/YVTN_repeat-like_dom_sf"/>
</dbReference>
<feature type="compositionally biased region" description="Basic residues" evidence="1">
    <location>
        <begin position="77"/>
        <end position="86"/>
    </location>
</feature>
<dbReference type="EMBL" id="CAAALY010001537">
    <property type="protein sequence ID" value="VEL07346.1"/>
    <property type="molecule type" value="Genomic_DNA"/>
</dbReference>
<dbReference type="InterPro" id="IPR036322">
    <property type="entry name" value="WD40_repeat_dom_sf"/>
</dbReference>
<keyword evidence="3" id="KW-1185">Reference proteome</keyword>
<feature type="compositionally biased region" description="Low complexity" evidence="1">
    <location>
        <begin position="146"/>
        <end position="155"/>
    </location>
</feature>
<dbReference type="Gene3D" id="2.130.10.10">
    <property type="entry name" value="YVTN repeat-like/Quinoprotein amine dehydrogenase"/>
    <property type="match status" value="1"/>
</dbReference>
<organism evidence="2 3">
    <name type="scientific">Protopolystoma xenopodis</name>
    <dbReference type="NCBI Taxonomy" id="117903"/>
    <lineage>
        <taxon>Eukaryota</taxon>
        <taxon>Metazoa</taxon>
        <taxon>Spiralia</taxon>
        <taxon>Lophotrochozoa</taxon>
        <taxon>Platyhelminthes</taxon>
        <taxon>Monogenea</taxon>
        <taxon>Polyopisthocotylea</taxon>
        <taxon>Polystomatidea</taxon>
        <taxon>Polystomatidae</taxon>
        <taxon>Protopolystoma</taxon>
    </lineage>
</organism>
<dbReference type="Proteomes" id="UP000784294">
    <property type="component" value="Unassembled WGS sequence"/>
</dbReference>
<reference evidence="2" key="1">
    <citation type="submission" date="2018-11" db="EMBL/GenBank/DDBJ databases">
        <authorList>
            <consortium name="Pathogen Informatics"/>
        </authorList>
    </citation>
    <scope>NUCLEOTIDE SEQUENCE</scope>
</reference>
<accession>A0A448WB08</accession>
<proteinExistence type="predicted"/>
<feature type="region of interest" description="Disordered" evidence="1">
    <location>
        <begin position="137"/>
        <end position="163"/>
    </location>
</feature>
<dbReference type="AlphaFoldDB" id="A0A448WB08"/>
<feature type="region of interest" description="Disordered" evidence="1">
    <location>
        <begin position="72"/>
        <end position="105"/>
    </location>
</feature>
<dbReference type="SMART" id="SM00320">
    <property type="entry name" value="WD40"/>
    <property type="match status" value="2"/>
</dbReference>
<gene>
    <name evidence="2" type="ORF">PXEA_LOCUS786</name>
</gene>